<dbReference type="EMBL" id="UZAU01000679">
    <property type="status" value="NOT_ANNOTATED_CDS"/>
    <property type="molecule type" value="Genomic_DNA"/>
</dbReference>
<accession>A0A803Q7U4</accession>
<organism evidence="1 2">
    <name type="scientific">Cannabis sativa</name>
    <name type="common">Hemp</name>
    <name type="synonym">Marijuana</name>
    <dbReference type="NCBI Taxonomy" id="3483"/>
    <lineage>
        <taxon>Eukaryota</taxon>
        <taxon>Viridiplantae</taxon>
        <taxon>Streptophyta</taxon>
        <taxon>Embryophyta</taxon>
        <taxon>Tracheophyta</taxon>
        <taxon>Spermatophyta</taxon>
        <taxon>Magnoliopsida</taxon>
        <taxon>eudicotyledons</taxon>
        <taxon>Gunneridae</taxon>
        <taxon>Pentapetalae</taxon>
        <taxon>rosids</taxon>
        <taxon>fabids</taxon>
        <taxon>Rosales</taxon>
        <taxon>Cannabaceae</taxon>
        <taxon>Cannabis</taxon>
    </lineage>
</organism>
<reference evidence="1" key="1">
    <citation type="submission" date="2018-11" db="EMBL/GenBank/DDBJ databases">
        <authorList>
            <person name="Grassa J C."/>
        </authorList>
    </citation>
    <scope>NUCLEOTIDE SEQUENCE [LARGE SCALE GENOMIC DNA]</scope>
</reference>
<reference evidence="1" key="2">
    <citation type="submission" date="2021-03" db="UniProtKB">
        <authorList>
            <consortium name="EnsemblPlants"/>
        </authorList>
    </citation>
    <scope>IDENTIFICATION</scope>
</reference>
<dbReference type="Gramene" id="evm.model.08.117">
    <property type="protein sequence ID" value="cds.evm.model.08.117"/>
    <property type="gene ID" value="evm.TU.08.117"/>
</dbReference>
<keyword evidence="2" id="KW-1185">Reference proteome</keyword>
<sequence>MRNRIQSWDGKLLSRAGKQAWKFLTKPYSLVSRVYKARSILSQDSLDPDLANEKISSLFVVGEKARDVDVVKDLFDEEVVVNILGILLSNSVTKDYWY</sequence>
<evidence type="ECO:0000313" key="2">
    <source>
        <dbReference type="Proteomes" id="UP000596661"/>
    </source>
</evidence>
<dbReference type="EnsemblPlants" id="evm.model.08.117">
    <property type="protein sequence ID" value="cds.evm.model.08.117"/>
    <property type="gene ID" value="evm.TU.08.117"/>
</dbReference>
<dbReference type="AlphaFoldDB" id="A0A803Q7U4"/>
<protein>
    <submittedName>
        <fullName evidence="1">Uncharacterized protein</fullName>
    </submittedName>
</protein>
<name>A0A803Q7U4_CANSA</name>
<proteinExistence type="predicted"/>
<dbReference type="Proteomes" id="UP000596661">
    <property type="component" value="Chromosome 8"/>
</dbReference>
<evidence type="ECO:0000313" key="1">
    <source>
        <dbReference type="EnsemblPlants" id="cds.evm.model.08.117"/>
    </source>
</evidence>